<dbReference type="SUPFAM" id="SSF57302">
    <property type="entry name" value="Snake toxin-like"/>
    <property type="match status" value="1"/>
</dbReference>
<feature type="domain" description="Snake toxin/toxin-like" evidence="1">
    <location>
        <begin position="24"/>
        <end position="87"/>
    </location>
</feature>
<dbReference type="Ensembl" id="ENSAPOT00000014727.1">
    <property type="protein sequence ID" value="ENSAPOP00000001684.1"/>
    <property type="gene ID" value="ENSAPOG00000003022.1"/>
</dbReference>
<dbReference type="InParanoid" id="A0A3Q1EEG2"/>
<dbReference type="InterPro" id="IPR045860">
    <property type="entry name" value="Snake_toxin-like_sf"/>
</dbReference>
<name>A0A3Q1EEG2_9TELE</name>
<protein>
    <recommendedName>
        <fullName evidence="1">Snake toxin/toxin-like domain-containing protein</fullName>
    </recommendedName>
</protein>
<organism evidence="2 3">
    <name type="scientific">Acanthochromis polyacanthus</name>
    <name type="common">spiny chromis</name>
    <dbReference type="NCBI Taxonomy" id="80966"/>
    <lineage>
        <taxon>Eukaryota</taxon>
        <taxon>Metazoa</taxon>
        <taxon>Chordata</taxon>
        <taxon>Craniata</taxon>
        <taxon>Vertebrata</taxon>
        <taxon>Euteleostomi</taxon>
        <taxon>Actinopterygii</taxon>
        <taxon>Neopterygii</taxon>
        <taxon>Teleostei</taxon>
        <taxon>Neoteleostei</taxon>
        <taxon>Acanthomorphata</taxon>
        <taxon>Ovalentaria</taxon>
        <taxon>Pomacentridae</taxon>
        <taxon>Acanthochromis</taxon>
    </lineage>
</organism>
<dbReference type="GeneTree" id="ENSGT00940000177396"/>
<evidence type="ECO:0000313" key="3">
    <source>
        <dbReference type="Proteomes" id="UP000257200"/>
    </source>
</evidence>
<dbReference type="Pfam" id="PF00087">
    <property type="entry name" value="Toxin_TOLIP"/>
    <property type="match status" value="1"/>
</dbReference>
<dbReference type="Proteomes" id="UP000257200">
    <property type="component" value="Unplaced"/>
</dbReference>
<dbReference type="FunCoup" id="A0A3Q1EEG2">
    <property type="interactions" value="271"/>
</dbReference>
<reference evidence="2" key="1">
    <citation type="submission" date="2025-08" db="UniProtKB">
        <authorList>
            <consortium name="Ensembl"/>
        </authorList>
    </citation>
    <scope>IDENTIFICATION</scope>
</reference>
<accession>A0A3Q1EEG2</accession>
<dbReference type="Gene3D" id="2.10.60.10">
    <property type="entry name" value="CD59"/>
    <property type="match status" value="1"/>
</dbReference>
<sequence length="110" mass="12370">MLKYIFSSAFVNIFHSSLPAVYGLKCYTCWGRNPAHCNDIWECPNHFDRCSSTIVSENMINKQCMKSDMCDMDSMFGIRCCSGDLCNGAKHTGVFLPLLLAPLVITTLYI</sequence>
<dbReference type="AlphaFoldDB" id="A0A3Q1EEG2"/>
<keyword evidence="3" id="KW-1185">Reference proteome</keyword>
<reference evidence="2" key="2">
    <citation type="submission" date="2025-09" db="UniProtKB">
        <authorList>
            <consortium name="Ensembl"/>
        </authorList>
    </citation>
    <scope>IDENTIFICATION</scope>
</reference>
<evidence type="ECO:0000259" key="1">
    <source>
        <dbReference type="Pfam" id="PF00087"/>
    </source>
</evidence>
<proteinExistence type="predicted"/>
<evidence type="ECO:0000313" key="2">
    <source>
        <dbReference type="Ensembl" id="ENSAPOP00000001684.1"/>
    </source>
</evidence>
<dbReference type="InterPro" id="IPR035076">
    <property type="entry name" value="Toxin/TOLIP"/>
</dbReference>